<keyword evidence="4" id="KW-0479">Metal-binding</keyword>
<evidence type="ECO:0000256" key="6">
    <source>
        <dbReference type="ARBA" id="ARBA00023004"/>
    </source>
</evidence>
<dbReference type="GO" id="GO:0016705">
    <property type="term" value="F:oxidoreductase activity, acting on paired donors, with incorporation or reduction of molecular oxygen"/>
    <property type="evidence" value="ECO:0007669"/>
    <property type="project" value="InterPro"/>
</dbReference>
<dbReference type="GO" id="GO:0020037">
    <property type="term" value="F:heme binding"/>
    <property type="evidence" value="ECO:0007669"/>
    <property type="project" value="InterPro"/>
</dbReference>
<dbReference type="Proteomes" id="UP000824469">
    <property type="component" value="Unassembled WGS sequence"/>
</dbReference>
<dbReference type="Pfam" id="PF00067">
    <property type="entry name" value="p450"/>
    <property type="match status" value="1"/>
</dbReference>
<evidence type="ECO:0000256" key="7">
    <source>
        <dbReference type="ARBA" id="ARBA00023033"/>
    </source>
</evidence>
<dbReference type="PANTHER" id="PTHR24286">
    <property type="entry name" value="CYTOCHROME P450 26"/>
    <property type="match status" value="1"/>
</dbReference>
<feature type="non-terminal residue" evidence="8">
    <location>
        <position position="62"/>
    </location>
</feature>
<evidence type="ECO:0000256" key="5">
    <source>
        <dbReference type="ARBA" id="ARBA00023002"/>
    </source>
</evidence>
<sequence>QTDVLAGKHSDEPLAWEDVKKMEYTHKVVNETLRMVPPVFGGFRVTIQDVQYKGYTIPKGWQ</sequence>
<comment type="similarity">
    <text evidence="2">Belongs to the cytochrome P450 family.</text>
</comment>
<evidence type="ECO:0000256" key="4">
    <source>
        <dbReference type="ARBA" id="ARBA00022723"/>
    </source>
</evidence>
<reference evidence="8 9" key="1">
    <citation type="journal article" date="2021" name="Nat. Plants">
        <title>The Taxus genome provides insights into paclitaxel biosynthesis.</title>
        <authorList>
            <person name="Xiong X."/>
            <person name="Gou J."/>
            <person name="Liao Q."/>
            <person name="Li Y."/>
            <person name="Zhou Q."/>
            <person name="Bi G."/>
            <person name="Li C."/>
            <person name="Du R."/>
            <person name="Wang X."/>
            <person name="Sun T."/>
            <person name="Guo L."/>
            <person name="Liang H."/>
            <person name="Lu P."/>
            <person name="Wu Y."/>
            <person name="Zhang Z."/>
            <person name="Ro D.K."/>
            <person name="Shang Y."/>
            <person name="Huang S."/>
            <person name="Yan J."/>
        </authorList>
    </citation>
    <scope>NUCLEOTIDE SEQUENCE [LARGE SCALE GENOMIC DNA]</scope>
    <source>
        <strain evidence="8">Ta-2019</strain>
    </source>
</reference>
<dbReference type="GO" id="GO:0005506">
    <property type="term" value="F:iron ion binding"/>
    <property type="evidence" value="ECO:0007669"/>
    <property type="project" value="InterPro"/>
</dbReference>
<dbReference type="EMBL" id="JAHRHJ020000006">
    <property type="protein sequence ID" value="KAH9311008.1"/>
    <property type="molecule type" value="Genomic_DNA"/>
</dbReference>
<name>A0AA38FXU1_TAXCH</name>
<evidence type="ECO:0000313" key="8">
    <source>
        <dbReference type="EMBL" id="KAH9311008.1"/>
    </source>
</evidence>
<evidence type="ECO:0000256" key="2">
    <source>
        <dbReference type="ARBA" id="ARBA00010617"/>
    </source>
</evidence>
<evidence type="ECO:0000313" key="9">
    <source>
        <dbReference type="Proteomes" id="UP000824469"/>
    </source>
</evidence>
<keyword evidence="6" id="KW-0408">Iron</keyword>
<keyword evidence="9" id="KW-1185">Reference proteome</keyword>
<evidence type="ECO:0000256" key="3">
    <source>
        <dbReference type="ARBA" id="ARBA00022617"/>
    </source>
</evidence>
<feature type="non-terminal residue" evidence="8">
    <location>
        <position position="1"/>
    </location>
</feature>
<dbReference type="AlphaFoldDB" id="A0AA38FXU1"/>
<evidence type="ECO:0000256" key="1">
    <source>
        <dbReference type="ARBA" id="ARBA00004913"/>
    </source>
</evidence>
<comment type="pathway">
    <text evidence="1">Alkaloid biosynthesis.</text>
</comment>
<dbReference type="InterPro" id="IPR036396">
    <property type="entry name" value="Cyt_P450_sf"/>
</dbReference>
<keyword evidence="5" id="KW-0560">Oxidoreductase</keyword>
<dbReference type="InterPro" id="IPR001128">
    <property type="entry name" value="Cyt_P450"/>
</dbReference>
<dbReference type="Gene3D" id="1.10.630.10">
    <property type="entry name" value="Cytochrome P450"/>
    <property type="match status" value="1"/>
</dbReference>
<evidence type="ECO:0008006" key="10">
    <source>
        <dbReference type="Google" id="ProtNLM"/>
    </source>
</evidence>
<dbReference type="GO" id="GO:0004497">
    <property type="term" value="F:monooxygenase activity"/>
    <property type="evidence" value="ECO:0007669"/>
    <property type="project" value="UniProtKB-KW"/>
</dbReference>
<accession>A0AA38FXU1</accession>
<proteinExistence type="inferred from homology"/>
<protein>
    <recommendedName>
        <fullName evidence="10">Cytochrome P450</fullName>
    </recommendedName>
</protein>
<dbReference type="GO" id="GO:0016125">
    <property type="term" value="P:sterol metabolic process"/>
    <property type="evidence" value="ECO:0007669"/>
    <property type="project" value="TreeGrafter"/>
</dbReference>
<dbReference type="SUPFAM" id="SSF48264">
    <property type="entry name" value="Cytochrome P450"/>
    <property type="match status" value="1"/>
</dbReference>
<organism evidence="8 9">
    <name type="scientific">Taxus chinensis</name>
    <name type="common">Chinese yew</name>
    <name type="synonym">Taxus wallichiana var. chinensis</name>
    <dbReference type="NCBI Taxonomy" id="29808"/>
    <lineage>
        <taxon>Eukaryota</taxon>
        <taxon>Viridiplantae</taxon>
        <taxon>Streptophyta</taxon>
        <taxon>Embryophyta</taxon>
        <taxon>Tracheophyta</taxon>
        <taxon>Spermatophyta</taxon>
        <taxon>Pinopsida</taxon>
        <taxon>Pinidae</taxon>
        <taxon>Conifers II</taxon>
        <taxon>Cupressales</taxon>
        <taxon>Taxaceae</taxon>
        <taxon>Taxus</taxon>
    </lineage>
</organism>
<comment type="caution">
    <text evidence="8">The sequence shown here is derived from an EMBL/GenBank/DDBJ whole genome shotgun (WGS) entry which is preliminary data.</text>
</comment>
<gene>
    <name evidence="8" type="ORF">KI387_026043</name>
</gene>
<dbReference type="PANTHER" id="PTHR24286:SF384">
    <property type="entry name" value="P450, PUTATIVE (EUROFUNG)-RELATED"/>
    <property type="match status" value="1"/>
</dbReference>
<keyword evidence="7" id="KW-0503">Monooxygenase</keyword>
<keyword evidence="3" id="KW-0349">Heme</keyword>